<evidence type="ECO:0000256" key="1">
    <source>
        <dbReference type="ARBA" id="ARBA00022729"/>
    </source>
</evidence>
<dbReference type="InterPro" id="IPR047565">
    <property type="entry name" value="Alpha-macroglob_thiol-ester_cl"/>
</dbReference>
<feature type="domain" description="Alpha-macroglobulin-like TED" evidence="3">
    <location>
        <begin position="821"/>
        <end position="1112"/>
    </location>
</feature>
<name>A0A078ACH9_STYLE</name>
<evidence type="ECO:0000259" key="3">
    <source>
        <dbReference type="Pfam" id="PF07678"/>
    </source>
</evidence>
<dbReference type="CDD" id="cd02891">
    <property type="entry name" value="A2M_like"/>
    <property type="match status" value="1"/>
</dbReference>
<dbReference type="SMART" id="SM01419">
    <property type="entry name" value="Thiol-ester_cl"/>
    <property type="match status" value="1"/>
</dbReference>
<evidence type="ECO:0000256" key="2">
    <source>
        <dbReference type="ARBA" id="ARBA00022966"/>
    </source>
</evidence>
<dbReference type="Pfam" id="PF07678">
    <property type="entry name" value="TED_complement"/>
    <property type="match status" value="1"/>
</dbReference>
<dbReference type="PANTHER" id="PTHR11412:SF136">
    <property type="entry name" value="CD109 ANTIGEN"/>
    <property type="match status" value="1"/>
</dbReference>
<gene>
    <name evidence="4" type="primary">Contig6931.g7425</name>
    <name evidence="4" type="ORF">STYLEM_7517</name>
</gene>
<dbReference type="Gene3D" id="2.60.40.1930">
    <property type="match status" value="1"/>
</dbReference>
<dbReference type="InterPro" id="IPR011626">
    <property type="entry name" value="Alpha-macroglobulin_TED"/>
</dbReference>
<accession>A0A078ACH9</accession>
<dbReference type="Proteomes" id="UP000039865">
    <property type="component" value="Unassembled WGS sequence"/>
</dbReference>
<dbReference type="OMA" id="QSARIDM"/>
<protein>
    <submittedName>
        <fullName evidence="4">A-macroglobulin complement component</fullName>
    </submittedName>
</protein>
<dbReference type="Gene3D" id="1.50.10.20">
    <property type="match status" value="1"/>
</dbReference>
<sequence length="1340" mass="153149">MIYKPNDVMFIEIHLVDAMTKQIMSDLNSQYDLGDFQYVAQFKIMDDQDQEIYRYESNTGRNGTIVYTYKIPSQQNGGEYTISITSHLFPDTKRKFRIRSYTSQEYFTTVDFSKESYTPSDQVLAKIKVKRADGTKLKPDLIVNYLSQMSNVRLDERGETLIQFNIPSDTRQDLLSLVVEVSTPDSQPENSVHSVTIVQFKDLQMKFYPETGHLVADIPNKVYFESLADYEGSDVAEFISGELLITDLNAKEELVLSDIKPTHIGRGSFTFTPKELTGGSAYMFKAKWNRASNGQRYLMSNVDISKNLLFRVQDAVINPKVKDQIELEILANQKAVIGQKLMIKLQLKDKVIYNETLILSSHLQKFLIPLSNLSNNLKNGGIVQITLSSFNQLSEDTLINQQEVLIGERLIFILPSETLNLDIKLDRSEYAPGDQVSVEVDLKNHQQLENDTVFYSMIPSLPSMVYLENEVYQKFGKNEFWYSYDYLDAVFNDLQYDSISHQNLDILLGIQGWRRYLFSEQEFKSLKDRIMNLDDKNEEKQRFEKLIAEKQSHKIMYKNMRGGGIKNTMFKVQRYDEVFDAQPMAVEMAMGAPNDIELLDNKPNIKQAANNILNEEETYDFMKGISTNSRLYTHLKRENWTQQSARIDMTQTLKFTSALEFNPKNKLQTFEINDQISTFRVTVSAFSKQANNFNSTLQVELTIQDSSKAEGQSSILDIQPYSQTQKNYLLSANYSNVQNIVLKVQVSAKDQNGQIYSDSLTRQTVVLPNGFKQKQSQSGLIGMSSSQTVEPMLKFQFQLPKTFVPGTLKVSTAKVFAEPLDNILSAVESLIQDPYGCFEQCSSVTYPIVMALQFLQKAEVNARSDAQKTKIQEMMLNAQQKLDVGYKKLLSYESTQGGYEWFGNNPAHEALTAYGLMQFNEMKKVMPGTVNDEMLTRVQSWLIGRRDGAGGYHLSQQALDTFGRAPVNITSAYLTWVLSGLGYKKLDLELRSLLNQTHFTDDSYFLALVSGAAFNLKRLSEAIELSKRIVQAQNMTSGAVLNSQTSITSSYGSSLVLETTALSLMNWLNQDRRLFAPNIEKAVKFIISSIEDGGRMGSTQSTILCLKALILYMEQYSGIKGNGLFSFYFDGELKDFITFSENSNSTQSAFDFKDLLEKQLQLIEFDDKAHEVIIKIENYTTNNDIQRQDFSLSYTFQIDYLDAHPPTALNPKIEFYLNLKQSQNSLQNIQTNFQQIQIINTQKDSLGMVVAIISVPSCMRLDFNQFELLKQKKRFDSFEISSDMSQYTLYWTGIKPFNHQTGEGKIELDILLVRQYQAIKCQQRASVAYLYYDIENKIWI</sequence>
<dbReference type="GO" id="GO:0005615">
    <property type="term" value="C:extracellular space"/>
    <property type="evidence" value="ECO:0007669"/>
    <property type="project" value="InterPro"/>
</dbReference>
<reference evidence="4 5" key="1">
    <citation type="submission" date="2014-06" db="EMBL/GenBank/DDBJ databases">
        <authorList>
            <person name="Swart Estienne"/>
        </authorList>
    </citation>
    <scope>NUCLEOTIDE SEQUENCE [LARGE SCALE GENOMIC DNA]</scope>
    <source>
        <strain evidence="4 5">130c</strain>
    </source>
</reference>
<dbReference type="InParanoid" id="A0A078ACH9"/>
<evidence type="ECO:0000313" key="5">
    <source>
        <dbReference type="Proteomes" id="UP000039865"/>
    </source>
</evidence>
<keyword evidence="5" id="KW-1185">Reference proteome</keyword>
<keyword evidence="1" id="KW-0732">Signal</keyword>
<dbReference type="InterPro" id="IPR008930">
    <property type="entry name" value="Terpenoid_cyclase/PrenylTrfase"/>
</dbReference>
<evidence type="ECO:0000313" key="4">
    <source>
        <dbReference type="EMBL" id="CDW78538.1"/>
    </source>
</evidence>
<dbReference type="EMBL" id="CCKQ01007184">
    <property type="protein sequence ID" value="CDW78538.1"/>
    <property type="molecule type" value="Genomic_DNA"/>
</dbReference>
<organism evidence="4 5">
    <name type="scientific">Stylonychia lemnae</name>
    <name type="common">Ciliate</name>
    <dbReference type="NCBI Taxonomy" id="5949"/>
    <lineage>
        <taxon>Eukaryota</taxon>
        <taxon>Sar</taxon>
        <taxon>Alveolata</taxon>
        <taxon>Ciliophora</taxon>
        <taxon>Intramacronucleata</taxon>
        <taxon>Spirotrichea</taxon>
        <taxon>Stichotrichia</taxon>
        <taxon>Sporadotrichida</taxon>
        <taxon>Oxytrichidae</taxon>
        <taxon>Stylonychinae</taxon>
        <taxon>Stylonychia</taxon>
    </lineage>
</organism>
<dbReference type="OrthoDB" id="9998011at2759"/>
<dbReference type="SUPFAM" id="SSF48239">
    <property type="entry name" value="Terpenoid cyclases/Protein prenyltransferases"/>
    <property type="match status" value="1"/>
</dbReference>
<proteinExistence type="predicted"/>
<dbReference type="InterPro" id="IPR050473">
    <property type="entry name" value="A2M/Complement_sys"/>
</dbReference>
<dbReference type="PANTHER" id="PTHR11412">
    <property type="entry name" value="MACROGLOBULIN / COMPLEMENT"/>
    <property type="match status" value="1"/>
</dbReference>
<keyword evidence="2" id="KW-0882">Thioester bond</keyword>